<proteinExistence type="predicted"/>
<dbReference type="Proteomes" id="UP000271624">
    <property type="component" value="Unassembled WGS sequence"/>
</dbReference>
<accession>A0A3S1CJF5</accession>
<evidence type="ECO:0000313" key="2">
    <source>
        <dbReference type="Proteomes" id="UP000271624"/>
    </source>
</evidence>
<dbReference type="EMBL" id="RSCL01000012">
    <property type="protein sequence ID" value="RUT03938.1"/>
    <property type="molecule type" value="Genomic_DNA"/>
</dbReference>
<dbReference type="RefSeq" id="WP_233787499.1">
    <property type="nucleotide sequence ID" value="NZ_RSCL01000012.1"/>
</dbReference>
<gene>
    <name evidence="1" type="ORF">DSM106972_048520</name>
</gene>
<reference evidence="1" key="1">
    <citation type="submission" date="2018-12" db="EMBL/GenBank/DDBJ databases">
        <authorList>
            <person name="Will S."/>
            <person name="Neumann-Schaal M."/>
            <person name="Henke P."/>
        </authorList>
    </citation>
    <scope>NUCLEOTIDE SEQUENCE</scope>
    <source>
        <strain evidence="1">PCC 7102</strain>
    </source>
</reference>
<name>A0A3S1CJF5_9CYAN</name>
<evidence type="ECO:0000313" key="1">
    <source>
        <dbReference type="EMBL" id="RUT03938.1"/>
    </source>
</evidence>
<sequence>MAPNSLRITHQDDKIQLSWQTGQSAPRSAPPVIFEHPFDEETLTSLRWYLEKFLPFPYGIFPDKAKKLEQKF</sequence>
<dbReference type="AlphaFoldDB" id="A0A3S1CJF5"/>
<reference evidence="1" key="2">
    <citation type="journal article" date="2019" name="Genome Biol. Evol.">
        <title>Day and night: Metabolic profiles and evolutionary relationships of six axenic non-marine cyanobacteria.</title>
        <authorList>
            <person name="Will S.E."/>
            <person name="Henke P."/>
            <person name="Boedeker C."/>
            <person name="Huang S."/>
            <person name="Brinkmann H."/>
            <person name="Rohde M."/>
            <person name="Jarek M."/>
            <person name="Friedl T."/>
            <person name="Seufert S."/>
            <person name="Schumacher M."/>
            <person name="Overmann J."/>
            <person name="Neumann-Schaal M."/>
            <person name="Petersen J."/>
        </authorList>
    </citation>
    <scope>NUCLEOTIDE SEQUENCE [LARGE SCALE GENOMIC DNA]</scope>
    <source>
        <strain evidence="1">PCC 7102</strain>
    </source>
</reference>
<keyword evidence="2" id="KW-1185">Reference proteome</keyword>
<comment type="caution">
    <text evidence="1">The sequence shown here is derived from an EMBL/GenBank/DDBJ whole genome shotgun (WGS) entry which is preliminary data.</text>
</comment>
<organism evidence="1 2">
    <name type="scientific">Dulcicalothrix desertica PCC 7102</name>
    <dbReference type="NCBI Taxonomy" id="232991"/>
    <lineage>
        <taxon>Bacteria</taxon>
        <taxon>Bacillati</taxon>
        <taxon>Cyanobacteriota</taxon>
        <taxon>Cyanophyceae</taxon>
        <taxon>Nostocales</taxon>
        <taxon>Calotrichaceae</taxon>
        <taxon>Dulcicalothrix</taxon>
    </lineage>
</organism>
<protein>
    <submittedName>
        <fullName evidence="1">Uncharacterized protein</fullName>
    </submittedName>
</protein>